<organism evidence="1 2">
    <name type="scientific">Pedobacter cryoconitis</name>
    <dbReference type="NCBI Taxonomy" id="188932"/>
    <lineage>
        <taxon>Bacteria</taxon>
        <taxon>Pseudomonadati</taxon>
        <taxon>Bacteroidota</taxon>
        <taxon>Sphingobacteriia</taxon>
        <taxon>Sphingobacteriales</taxon>
        <taxon>Sphingobacteriaceae</taxon>
        <taxon>Pedobacter</taxon>
    </lineage>
</organism>
<evidence type="ECO:0000313" key="1">
    <source>
        <dbReference type="EMBL" id="MBB5638688.1"/>
    </source>
</evidence>
<gene>
    <name evidence="1" type="ORF">HDE68_004620</name>
</gene>
<name>A0A7W8ZR48_9SPHI</name>
<accession>A0A7W8ZR48</accession>
<proteinExistence type="predicted"/>
<evidence type="ECO:0000313" key="2">
    <source>
        <dbReference type="Proteomes" id="UP000537204"/>
    </source>
</evidence>
<reference evidence="1 2" key="1">
    <citation type="submission" date="2020-08" db="EMBL/GenBank/DDBJ databases">
        <title>Genomic Encyclopedia of Type Strains, Phase IV (KMG-V): Genome sequencing to study the core and pangenomes of soil and plant-associated prokaryotes.</title>
        <authorList>
            <person name="Whitman W."/>
        </authorList>
    </citation>
    <scope>NUCLEOTIDE SEQUENCE [LARGE SCALE GENOMIC DNA]</scope>
    <source>
        <strain evidence="1 2">S3M1</strain>
    </source>
</reference>
<dbReference type="Proteomes" id="UP000537204">
    <property type="component" value="Unassembled WGS sequence"/>
</dbReference>
<sequence length="72" mass="8113">MRHTSPPPPNGPRREPQSFIVPVKQALVKGKPLSIKKAAVEFWHQGPRRGNVSQNSTAAFFIALFPQNYLLY</sequence>
<comment type="caution">
    <text evidence="1">The sequence shown here is derived from an EMBL/GenBank/DDBJ whole genome shotgun (WGS) entry which is preliminary data.</text>
</comment>
<dbReference type="AlphaFoldDB" id="A0A7W8ZR48"/>
<protein>
    <submittedName>
        <fullName evidence="1">Uncharacterized protein</fullName>
    </submittedName>
</protein>
<dbReference type="EMBL" id="JACHCE010000009">
    <property type="protein sequence ID" value="MBB5638688.1"/>
    <property type="molecule type" value="Genomic_DNA"/>
</dbReference>